<name>A0AA36GLV1_CYLNA</name>
<feature type="region of interest" description="Disordered" evidence="1">
    <location>
        <begin position="1"/>
        <end position="60"/>
    </location>
</feature>
<gene>
    <name evidence="3" type="ORF">CYNAS_LOCUS6465</name>
</gene>
<dbReference type="PROSITE" id="PS50838">
    <property type="entry name" value="MAGE"/>
    <property type="match status" value="1"/>
</dbReference>
<organism evidence="3 4">
    <name type="scientific">Cylicocyclus nassatus</name>
    <name type="common">Nematode worm</name>
    <dbReference type="NCBI Taxonomy" id="53992"/>
    <lineage>
        <taxon>Eukaryota</taxon>
        <taxon>Metazoa</taxon>
        <taxon>Ecdysozoa</taxon>
        <taxon>Nematoda</taxon>
        <taxon>Chromadorea</taxon>
        <taxon>Rhabditida</taxon>
        <taxon>Rhabditina</taxon>
        <taxon>Rhabditomorpha</taxon>
        <taxon>Strongyloidea</taxon>
        <taxon>Strongylidae</taxon>
        <taxon>Cylicocyclus</taxon>
    </lineage>
</organism>
<evidence type="ECO:0000313" key="3">
    <source>
        <dbReference type="EMBL" id="CAJ0594482.1"/>
    </source>
</evidence>
<comment type="caution">
    <text evidence="3">The sequence shown here is derived from an EMBL/GenBank/DDBJ whole genome shotgun (WGS) entry which is preliminary data.</text>
</comment>
<feature type="domain" description="MAGE" evidence="2">
    <location>
        <begin position="104"/>
        <end position="275"/>
    </location>
</feature>
<dbReference type="PANTHER" id="PTHR11736">
    <property type="entry name" value="MELANOMA-ASSOCIATED ANTIGEN MAGE ANTIGEN"/>
    <property type="match status" value="1"/>
</dbReference>
<dbReference type="AlphaFoldDB" id="A0AA36GLV1"/>
<feature type="compositionally biased region" description="Basic and acidic residues" evidence="1">
    <location>
        <begin position="1"/>
        <end position="10"/>
    </location>
</feature>
<keyword evidence="4" id="KW-1185">Reference proteome</keyword>
<sequence>MSSSDNEPRSSRRTGNTRRIQRPSLTQVPQTARRAGTQPTYSASQPVEILEEDERSSSPQIQVLNGSRTLTIRHLARHLLHASTTERDGALRNALAQKMHFLSKHEYAHALREASAVLQRSFGCKVVQNNNQSHVVRDQKIEQNYPQDTLAQAKRGLLSAILMFIFVSKSKKSNISCVTESMLLSFLSGLGLNYDKPDPVFGDIKKLISPAPAAEFIHEGYISFAKSTDRSETQVFTYDWGPRALLICEPKDILKSFCTIVKDDDVASWTDQQETVKLTEKELQKILSSSEQYLRGRR</sequence>
<reference evidence="3" key="1">
    <citation type="submission" date="2023-07" db="EMBL/GenBank/DDBJ databases">
        <authorList>
            <consortium name="CYATHOMIX"/>
        </authorList>
    </citation>
    <scope>NUCLEOTIDE SEQUENCE</scope>
    <source>
        <strain evidence="3">N/A</strain>
    </source>
</reference>
<dbReference type="PANTHER" id="PTHR11736:SF14">
    <property type="entry name" value="NSE3 HOMOLOG, SMC5-SMC6 COMPLEX COMPONENT"/>
    <property type="match status" value="1"/>
</dbReference>
<evidence type="ECO:0000259" key="2">
    <source>
        <dbReference type="PROSITE" id="PS50838"/>
    </source>
</evidence>
<protein>
    <recommendedName>
        <fullName evidence="2">MAGE domain-containing protein</fullName>
    </recommendedName>
</protein>
<dbReference type="InterPro" id="IPR002190">
    <property type="entry name" value="MHD_dom"/>
</dbReference>
<accession>A0AA36GLV1</accession>
<proteinExistence type="predicted"/>
<dbReference type="GO" id="GO:0005634">
    <property type="term" value="C:nucleus"/>
    <property type="evidence" value="ECO:0007669"/>
    <property type="project" value="TreeGrafter"/>
</dbReference>
<dbReference type="InterPro" id="IPR041899">
    <property type="entry name" value="MAGE_WH2"/>
</dbReference>
<dbReference type="Proteomes" id="UP001176961">
    <property type="component" value="Unassembled WGS sequence"/>
</dbReference>
<dbReference type="InterPro" id="IPR037445">
    <property type="entry name" value="MAGE"/>
</dbReference>
<feature type="compositionally biased region" description="Basic residues" evidence="1">
    <location>
        <begin position="11"/>
        <end position="21"/>
    </location>
</feature>
<dbReference type="SMART" id="SM01373">
    <property type="entry name" value="MAGE"/>
    <property type="match status" value="1"/>
</dbReference>
<dbReference type="Pfam" id="PF01454">
    <property type="entry name" value="MAGE"/>
    <property type="match status" value="1"/>
</dbReference>
<evidence type="ECO:0000256" key="1">
    <source>
        <dbReference type="SAM" id="MobiDB-lite"/>
    </source>
</evidence>
<dbReference type="EMBL" id="CATQJL010000112">
    <property type="protein sequence ID" value="CAJ0594482.1"/>
    <property type="molecule type" value="Genomic_DNA"/>
</dbReference>
<evidence type="ECO:0000313" key="4">
    <source>
        <dbReference type="Proteomes" id="UP001176961"/>
    </source>
</evidence>
<dbReference type="Gene3D" id="1.10.10.1210">
    <property type="entry name" value="MAGE homology domain, winged helix WH2 motif"/>
    <property type="match status" value="1"/>
</dbReference>